<dbReference type="Pfam" id="PF06296">
    <property type="entry name" value="RelE"/>
    <property type="match status" value="1"/>
</dbReference>
<sequence>MRVFKGRLFARFARKSGITDHDLCATVKDMERGLIDADLGGGVYKQRVRRHGAGKSGGFRTIVLLKHGKISVFIFGFAKKDMQNITVQDLAEFRRFAKDTFKYANEDIERLCEAGALEEICG</sequence>
<keyword evidence="2" id="KW-1185">Reference proteome</keyword>
<dbReference type="Proteomes" id="UP000006844">
    <property type="component" value="Chromosome"/>
</dbReference>
<evidence type="ECO:0000313" key="1">
    <source>
        <dbReference type="EMBL" id="ADV84434.1"/>
    </source>
</evidence>
<dbReference type="STRING" id="401053.AciPR4_3682"/>
<dbReference type="InterPro" id="IPR009387">
    <property type="entry name" value="HigB-2"/>
</dbReference>
<reference evidence="1 2" key="1">
    <citation type="journal article" date="2012" name="Stand. Genomic Sci.">
        <title>Complete genome sequence of Terriglobus saanensis type strain SP1PR4(T), an Acidobacteria from tundra soil.</title>
        <authorList>
            <person name="Rawat S.R."/>
            <person name="Mannisto M.K."/>
            <person name="Starovoytov V."/>
            <person name="Goodwin L."/>
            <person name="Nolan M."/>
            <person name="Hauser L."/>
            <person name="Land M."/>
            <person name="Davenport K.W."/>
            <person name="Woyke T."/>
            <person name="Haggblom M.M."/>
        </authorList>
    </citation>
    <scope>NUCLEOTIDE SEQUENCE</scope>
    <source>
        <strain evidence="2">ATCC BAA-1853 / DSM 23119 / SP1PR4</strain>
    </source>
</reference>
<gene>
    <name evidence="1" type="ordered locus">AciPR4_3682</name>
</gene>
<evidence type="ECO:0008006" key="3">
    <source>
        <dbReference type="Google" id="ProtNLM"/>
    </source>
</evidence>
<dbReference type="RefSeq" id="WP_013570164.1">
    <property type="nucleotide sequence ID" value="NC_014963.1"/>
</dbReference>
<dbReference type="KEGG" id="tsa:AciPR4_3682"/>
<dbReference type="HOGENOM" id="CLU_132631_0_0_0"/>
<evidence type="ECO:0000313" key="2">
    <source>
        <dbReference type="Proteomes" id="UP000006844"/>
    </source>
</evidence>
<dbReference type="PIRSF" id="PIRSF018634">
    <property type="entry name" value="UCP018634"/>
    <property type="match status" value="1"/>
</dbReference>
<organism evidence="1 2">
    <name type="scientific">Terriglobus saanensis (strain ATCC BAA-1853 / DSM 23119 / SP1PR4)</name>
    <dbReference type="NCBI Taxonomy" id="401053"/>
    <lineage>
        <taxon>Bacteria</taxon>
        <taxon>Pseudomonadati</taxon>
        <taxon>Acidobacteriota</taxon>
        <taxon>Terriglobia</taxon>
        <taxon>Terriglobales</taxon>
        <taxon>Acidobacteriaceae</taxon>
        <taxon>Terriglobus</taxon>
    </lineage>
</organism>
<protein>
    <recommendedName>
        <fullName evidence="3">Addiction module toxin RelE</fullName>
    </recommendedName>
</protein>
<dbReference type="OrthoDB" id="8607264at2"/>
<dbReference type="EMBL" id="CP002467">
    <property type="protein sequence ID" value="ADV84434.1"/>
    <property type="molecule type" value="Genomic_DNA"/>
</dbReference>
<name>E8V0F1_TERSS</name>
<proteinExistence type="predicted"/>
<dbReference type="eggNOG" id="COG4737">
    <property type="taxonomic scope" value="Bacteria"/>
</dbReference>
<accession>E8V0F1</accession>
<dbReference type="AlphaFoldDB" id="E8V0F1"/>